<organism evidence="3 4">
    <name type="scientific">Streptomyces kasugaensis</name>
    <dbReference type="NCBI Taxonomy" id="1946"/>
    <lineage>
        <taxon>Bacteria</taxon>
        <taxon>Bacillati</taxon>
        <taxon>Actinomycetota</taxon>
        <taxon>Actinomycetes</taxon>
        <taxon>Kitasatosporales</taxon>
        <taxon>Streptomycetaceae</taxon>
        <taxon>Streptomyces</taxon>
    </lineage>
</organism>
<sequence>MPRTPATQTSEEQPLAGRSADGSGPDRGPGTAPAPAPGGTVRCGALDLPLPRFLRAVADQLEGTDAAPPDGLLPAAEVFLGAGLPALRAADRPHTWLEYRLLTSPAATGAPHLYAALLGTVRELLAEGTVEDFFFVHKTPGLRVRFQTRPDLRERAAGLLTRTWADWRARGILTGVHHAVYEPEQHLFGGPESMRSVHRVFTADSLVWLRHLSLAQPPAPVWALSMAMIRVLFTELHISDFEDRDVWDRMRWQVGRRFTGDPPAGWADTAARLRQVWYSPERLDALRGPAVEDDFAAFRESVAEICAQWRAEYFTGPGARVGPREAAAFLLVFHWNRARLPKDWQIGITEALVQGPAKDGAHDS</sequence>
<feature type="domain" description="Thiopeptide-type bacteriocin biosynthesis" evidence="2">
    <location>
        <begin position="96"/>
        <end position="337"/>
    </location>
</feature>
<dbReference type="RefSeq" id="WP_131123925.1">
    <property type="nucleotide sequence ID" value="NZ_SIXH01000137.1"/>
</dbReference>
<dbReference type="Pfam" id="PF14028">
    <property type="entry name" value="Lant_dehydr_C"/>
    <property type="match status" value="1"/>
</dbReference>
<evidence type="ECO:0000256" key="1">
    <source>
        <dbReference type="SAM" id="MobiDB-lite"/>
    </source>
</evidence>
<evidence type="ECO:0000259" key="2">
    <source>
        <dbReference type="Pfam" id="PF14028"/>
    </source>
</evidence>
<evidence type="ECO:0000313" key="4">
    <source>
        <dbReference type="Proteomes" id="UP000292452"/>
    </source>
</evidence>
<feature type="compositionally biased region" description="Polar residues" evidence="1">
    <location>
        <begin position="1"/>
        <end position="12"/>
    </location>
</feature>
<dbReference type="NCBIfam" id="TIGR03891">
    <property type="entry name" value="thiopep_ocin"/>
    <property type="match status" value="1"/>
</dbReference>
<reference evidence="3 4" key="1">
    <citation type="submission" date="2019-02" db="EMBL/GenBank/DDBJ databases">
        <title>Draft Genome Sequence of Streptomyces sp. AM-2504, identified by 16S rRNA comparative analysis as a Streptomyces Kasugaensis strain.</title>
        <authorList>
            <person name="Napolioni V."/>
            <person name="Giuliodori A.M."/>
            <person name="Spurio R."/>
            <person name="Fabbretti A."/>
        </authorList>
    </citation>
    <scope>NUCLEOTIDE SEQUENCE [LARGE SCALE GENOMIC DNA]</scope>
    <source>
        <strain evidence="3 4">AM-2504</strain>
    </source>
</reference>
<keyword evidence="4" id="KW-1185">Reference proteome</keyword>
<proteinExistence type="predicted"/>
<gene>
    <name evidence="3" type="ORF">EYS09_17260</name>
</gene>
<dbReference type="AlphaFoldDB" id="A0A4Q9HVF3"/>
<feature type="compositionally biased region" description="Low complexity" evidence="1">
    <location>
        <begin position="28"/>
        <end position="40"/>
    </location>
</feature>
<feature type="region of interest" description="Disordered" evidence="1">
    <location>
        <begin position="1"/>
        <end position="40"/>
    </location>
</feature>
<evidence type="ECO:0000313" key="3">
    <source>
        <dbReference type="EMBL" id="TBO58479.1"/>
    </source>
</evidence>
<protein>
    <recommendedName>
        <fullName evidence="2">Thiopeptide-type bacteriocin biosynthesis domain-containing protein</fullName>
    </recommendedName>
</protein>
<dbReference type="InterPro" id="IPR023809">
    <property type="entry name" value="Thiopep_bacteriocin_synth_dom"/>
</dbReference>
<accession>A0A4Q9HVF3</accession>
<name>A0A4Q9HVF3_STRKA</name>
<dbReference type="EMBL" id="SIXH01000137">
    <property type="protein sequence ID" value="TBO58479.1"/>
    <property type="molecule type" value="Genomic_DNA"/>
</dbReference>
<comment type="caution">
    <text evidence="3">The sequence shown here is derived from an EMBL/GenBank/DDBJ whole genome shotgun (WGS) entry which is preliminary data.</text>
</comment>
<dbReference type="Proteomes" id="UP000292452">
    <property type="component" value="Unassembled WGS sequence"/>
</dbReference>